<protein>
    <submittedName>
        <fullName evidence="1">Uncharacterized protein</fullName>
    </submittedName>
</protein>
<dbReference type="STRING" id="717962.CC1_17780"/>
<evidence type="ECO:0000313" key="2">
    <source>
        <dbReference type="Proteomes" id="UP000008798"/>
    </source>
</evidence>
<accession>D4J854</accession>
<dbReference type="EMBL" id="FP929038">
    <property type="protein sequence ID" value="CBK80525.1"/>
    <property type="molecule type" value="Genomic_DNA"/>
</dbReference>
<organism evidence="1 2">
    <name type="scientific">Coprococcus catus GD/7</name>
    <dbReference type="NCBI Taxonomy" id="717962"/>
    <lineage>
        <taxon>Bacteria</taxon>
        <taxon>Bacillati</taxon>
        <taxon>Bacillota</taxon>
        <taxon>Clostridia</taxon>
        <taxon>Lachnospirales</taxon>
        <taxon>Lachnospiraceae</taxon>
        <taxon>Coprococcus</taxon>
    </lineage>
</organism>
<name>D4J854_9FIRM</name>
<reference evidence="1 2" key="1">
    <citation type="submission" date="2010-03" db="EMBL/GenBank/DDBJ databases">
        <title>The genome sequence of Coprococcus catus GD/7.</title>
        <authorList>
            <consortium name="metaHIT consortium -- http://www.metahit.eu/"/>
            <person name="Pajon A."/>
            <person name="Turner K."/>
            <person name="Parkhill J."/>
            <person name="Duncan S."/>
            <person name="Flint H."/>
        </authorList>
    </citation>
    <scope>NUCLEOTIDE SEQUENCE [LARGE SCALE GENOMIC DNA]</scope>
    <source>
        <strain evidence="1 2">GD/7</strain>
    </source>
</reference>
<proteinExistence type="predicted"/>
<dbReference type="KEGG" id="cct:CC1_17780"/>
<reference evidence="1 2" key="2">
    <citation type="submission" date="2010-03" db="EMBL/GenBank/DDBJ databases">
        <authorList>
            <person name="Pajon A."/>
        </authorList>
    </citation>
    <scope>NUCLEOTIDE SEQUENCE [LARGE SCALE GENOMIC DNA]</scope>
    <source>
        <strain evidence="1 2">GD/7</strain>
    </source>
</reference>
<gene>
    <name evidence="1" type="ORF">CC1_17780</name>
</gene>
<evidence type="ECO:0000313" key="1">
    <source>
        <dbReference type="EMBL" id="CBK80525.1"/>
    </source>
</evidence>
<dbReference type="HOGENOM" id="CLU_3355586_0_0_9"/>
<dbReference type="AlphaFoldDB" id="D4J854"/>
<sequence>MMFSFSLSSVFCMEKVEYLKGLLITETLARKMIEFE</sequence>
<dbReference type="Proteomes" id="UP000008798">
    <property type="component" value="Chromosome"/>
</dbReference>